<dbReference type="GO" id="GO:0003700">
    <property type="term" value="F:DNA-binding transcription factor activity"/>
    <property type="evidence" value="ECO:0007669"/>
    <property type="project" value="TreeGrafter"/>
</dbReference>
<dbReference type="KEGG" id="ddz:DSYM_28520"/>
<dbReference type="PANTHER" id="PTHR33221:SF4">
    <property type="entry name" value="HTH-TYPE TRANSCRIPTIONAL REPRESSOR NSRR"/>
    <property type="match status" value="1"/>
</dbReference>
<dbReference type="InterPro" id="IPR036388">
    <property type="entry name" value="WH-like_DNA-bd_sf"/>
</dbReference>
<name>A0A809R3H6_9PROT</name>
<dbReference type="EMBL" id="AP021857">
    <property type="protein sequence ID" value="BBO22153.1"/>
    <property type="molecule type" value="Genomic_DNA"/>
</dbReference>
<keyword evidence="1" id="KW-0238">DNA-binding</keyword>
<gene>
    <name evidence="2" type="ORF">DSYM_28520</name>
</gene>
<sequence length="145" mass="15880">MRLTAFSDYTLRVLMYLGVRRDGLVTIAEIAAAYGISENHLMKVVHFLARQGYVETVRGRGGGLRLAVAPEDIVVGEVVRGTEDSLALVECFDAERCECNIASACLLKGIFKKAAAAFFAELDRHTLADLLRPAPRLARMLRPAS</sequence>
<dbReference type="Proteomes" id="UP000662914">
    <property type="component" value="Chromosome"/>
</dbReference>
<protein>
    <submittedName>
        <fullName evidence="2">Rrf2 family transcriptional regulator</fullName>
    </submittedName>
</protein>
<accession>A0A809R3H6</accession>
<dbReference type="Gene3D" id="1.10.10.10">
    <property type="entry name" value="Winged helix-like DNA-binding domain superfamily/Winged helix DNA-binding domain"/>
    <property type="match status" value="1"/>
</dbReference>
<dbReference type="GO" id="GO:0005829">
    <property type="term" value="C:cytosol"/>
    <property type="evidence" value="ECO:0007669"/>
    <property type="project" value="TreeGrafter"/>
</dbReference>
<dbReference type="PROSITE" id="PS51197">
    <property type="entry name" value="HTH_RRF2_2"/>
    <property type="match status" value="1"/>
</dbReference>
<dbReference type="SUPFAM" id="SSF46785">
    <property type="entry name" value="Winged helix' DNA-binding domain"/>
    <property type="match status" value="1"/>
</dbReference>
<dbReference type="NCBIfam" id="TIGR00738">
    <property type="entry name" value="rrf2_super"/>
    <property type="match status" value="1"/>
</dbReference>
<proteinExistence type="predicted"/>
<evidence type="ECO:0000313" key="3">
    <source>
        <dbReference type="Proteomes" id="UP000662914"/>
    </source>
</evidence>
<dbReference type="AlphaFoldDB" id="A0A809R3H6"/>
<dbReference type="InterPro" id="IPR000944">
    <property type="entry name" value="Tscrpt_reg_Rrf2"/>
</dbReference>
<dbReference type="InterPro" id="IPR036390">
    <property type="entry name" value="WH_DNA-bd_sf"/>
</dbReference>
<reference evidence="2" key="1">
    <citation type="journal article" name="DNA Res.">
        <title>The physiological potential of anammox bacteria as revealed by their core genome structure.</title>
        <authorList>
            <person name="Okubo T."/>
            <person name="Toyoda A."/>
            <person name="Fukuhara K."/>
            <person name="Uchiyama I."/>
            <person name="Harigaya Y."/>
            <person name="Kuroiwa M."/>
            <person name="Suzuki T."/>
            <person name="Murakami Y."/>
            <person name="Suwa Y."/>
            <person name="Takami H."/>
        </authorList>
    </citation>
    <scope>NUCLEOTIDE SEQUENCE</scope>
    <source>
        <strain evidence="2">317325-3</strain>
    </source>
</reference>
<dbReference type="Pfam" id="PF02082">
    <property type="entry name" value="Rrf2"/>
    <property type="match status" value="1"/>
</dbReference>
<evidence type="ECO:0000313" key="2">
    <source>
        <dbReference type="EMBL" id="BBO22153.1"/>
    </source>
</evidence>
<organism evidence="2 3">
    <name type="scientific">Candidatus Desulfobacillus denitrificans</name>
    <dbReference type="NCBI Taxonomy" id="2608985"/>
    <lineage>
        <taxon>Bacteria</taxon>
        <taxon>Pseudomonadati</taxon>
        <taxon>Pseudomonadota</taxon>
        <taxon>Betaproteobacteria</taxon>
        <taxon>Candidatus Desulfobacillus</taxon>
    </lineage>
</organism>
<dbReference type="GO" id="GO:0003677">
    <property type="term" value="F:DNA binding"/>
    <property type="evidence" value="ECO:0007669"/>
    <property type="project" value="UniProtKB-KW"/>
</dbReference>
<dbReference type="PANTHER" id="PTHR33221">
    <property type="entry name" value="WINGED HELIX-TURN-HELIX TRANSCRIPTIONAL REGULATOR, RRF2 FAMILY"/>
    <property type="match status" value="1"/>
</dbReference>
<evidence type="ECO:0000256" key="1">
    <source>
        <dbReference type="ARBA" id="ARBA00023125"/>
    </source>
</evidence>